<feature type="transmembrane region" description="Helical" evidence="8">
    <location>
        <begin position="57"/>
        <end position="77"/>
    </location>
</feature>
<dbReference type="InterPro" id="IPR004638">
    <property type="entry name" value="EmrB-like"/>
</dbReference>
<organism evidence="10 11">
    <name type="scientific">Aeromicrobium duanguangcaii</name>
    <dbReference type="NCBI Taxonomy" id="2968086"/>
    <lineage>
        <taxon>Bacteria</taxon>
        <taxon>Bacillati</taxon>
        <taxon>Actinomycetota</taxon>
        <taxon>Actinomycetes</taxon>
        <taxon>Propionibacteriales</taxon>
        <taxon>Nocardioidaceae</taxon>
        <taxon>Aeromicrobium</taxon>
    </lineage>
</organism>
<name>A0ABY5KHZ6_9ACTN</name>
<dbReference type="Gene3D" id="1.20.1720.10">
    <property type="entry name" value="Multidrug resistance protein D"/>
    <property type="match status" value="1"/>
</dbReference>
<evidence type="ECO:0000259" key="9">
    <source>
        <dbReference type="PROSITE" id="PS50850"/>
    </source>
</evidence>
<keyword evidence="6 8" id="KW-1133">Transmembrane helix</keyword>
<dbReference type="SUPFAM" id="SSF103473">
    <property type="entry name" value="MFS general substrate transporter"/>
    <property type="match status" value="1"/>
</dbReference>
<comment type="similarity">
    <text evidence="2">Belongs to the major facilitator superfamily. EmrB family.</text>
</comment>
<evidence type="ECO:0000313" key="11">
    <source>
        <dbReference type="Proteomes" id="UP001315860"/>
    </source>
</evidence>
<reference evidence="10 11" key="1">
    <citation type="submission" date="2022-07" db="EMBL/GenBank/DDBJ databases">
        <title>Novel species in genus Aeromicrobium.</title>
        <authorList>
            <person name="Ye L."/>
        </authorList>
    </citation>
    <scope>NUCLEOTIDE SEQUENCE [LARGE SCALE GENOMIC DNA]</scope>
    <source>
        <strain evidence="11">zg-Y50</strain>
    </source>
</reference>
<dbReference type="Proteomes" id="UP001315860">
    <property type="component" value="Chromosome"/>
</dbReference>
<feature type="transmembrane region" description="Helical" evidence="8">
    <location>
        <begin position="20"/>
        <end position="45"/>
    </location>
</feature>
<keyword evidence="11" id="KW-1185">Reference proteome</keyword>
<evidence type="ECO:0000256" key="2">
    <source>
        <dbReference type="ARBA" id="ARBA00008537"/>
    </source>
</evidence>
<feature type="domain" description="Major facilitator superfamily (MFS) profile" evidence="9">
    <location>
        <begin position="19"/>
        <end position="520"/>
    </location>
</feature>
<dbReference type="PROSITE" id="PS50850">
    <property type="entry name" value="MFS"/>
    <property type="match status" value="1"/>
</dbReference>
<sequence length="529" mass="55335">MTSPTSDAGPVMTRRDWAALLTIGFGVSLVIMDATIVNVALPVVIEDLDMTATEAQWMNAVYALVFAALLITVGRIGDLKGRRLLFLIGLILFMVASVFAGLAVNAHMLIGARFVQGVGAAMILPTTLSSMNALFVGRARVIAFAVYGSAIGGMAAIGPLLGGWLATDVSWRWAFWLNIPVGLLVAFGIVRSLPETRDPNAQPSGDYLAIILTMVGMGATVFALIESRNYGWWRTDSGTISPVPIVLAVGLVSLLLFVLHERRRRVAGKPVLVDLTLFLIPTFSAGMLAALIVALGEFGLLFTLPLLLQGALGYTALQTGWIILALAMGTFLISSVLPRLSDQLSQRSVVQIGLALETVAVGALALLISRNVPAWHLVVCLFVYGVGVGMATAQLTSLLLKDVPVDESGQASGLQSSARQLGSALGVAVLGGLLIANLGRTTEANLKALSLPGETVDKLTKAVADSAGIAIEGLQRQQGSTAIADAATDAMIHASQLTTGFAALALFIGLLATFRLPKSTDSEETPPAG</sequence>
<dbReference type="InterPro" id="IPR011701">
    <property type="entry name" value="MFS"/>
</dbReference>
<feature type="transmembrane region" description="Helical" evidence="8">
    <location>
        <begin position="349"/>
        <end position="368"/>
    </location>
</feature>
<evidence type="ECO:0000313" key="10">
    <source>
        <dbReference type="EMBL" id="UUI69950.1"/>
    </source>
</evidence>
<evidence type="ECO:0000256" key="5">
    <source>
        <dbReference type="ARBA" id="ARBA00022692"/>
    </source>
</evidence>
<feature type="transmembrane region" description="Helical" evidence="8">
    <location>
        <begin position="173"/>
        <end position="193"/>
    </location>
</feature>
<keyword evidence="7 8" id="KW-0472">Membrane</keyword>
<evidence type="ECO:0000256" key="3">
    <source>
        <dbReference type="ARBA" id="ARBA00022448"/>
    </source>
</evidence>
<feature type="transmembrane region" description="Helical" evidence="8">
    <location>
        <begin position="141"/>
        <end position="161"/>
    </location>
</feature>
<dbReference type="PRINTS" id="PR01036">
    <property type="entry name" value="TCRTETB"/>
</dbReference>
<feature type="transmembrane region" description="Helical" evidence="8">
    <location>
        <begin position="110"/>
        <end position="129"/>
    </location>
</feature>
<dbReference type="Gene3D" id="1.20.1250.20">
    <property type="entry name" value="MFS general substrate transporter like domains"/>
    <property type="match status" value="1"/>
</dbReference>
<dbReference type="EMBL" id="CP101990">
    <property type="protein sequence ID" value="UUI69950.1"/>
    <property type="molecule type" value="Genomic_DNA"/>
</dbReference>
<evidence type="ECO:0000256" key="7">
    <source>
        <dbReference type="ARBA" id="ARBA00023136"/>
    </source>
</evidence>
<dbReference type="PANTHER" id="PTHR42718">
    <property type="entry name" value="MAJOR FACILITATOR SUPERFAMILY MULTIDRUG TRANSPORTER MFSC"/>
    <property type="match status" value="1"/>
</dbReference>
<dbReference type="CDD" id="cd17321">
    <property type="entry name" value="MFS_MMR_MDR_like"/>
    <property type="match status" value="1"/>
</dbReference>
<feature type="transmembrane region" description="Helical" evidence="8">
    <location>
        <begin position="316"/>
        <end position="337"/>
    </location>
</feature>
<evidence type="ECO:0000256" key="4">
    <source>
        <dbReference type="ARBA" id="ARBA00022475"/>
    </source>
</evidence>
<accession>A0ABY5KHZ6</accession>
<feature type="transmembrane region" description="Helical" evidence="8">
    <location>
        <begin position="240"/>
        <end position="259"/>
    </location>
</feature>
<feature type="transmembrane region" description="Helical" evidence="8">
    <location>
        <begin position="205"/>
        <end position="225"/>
    </location>
</feature>
<feature type="transmembrane region" description="Helical" evidence="8">
    <location>
        <begin position="374"/>
        <end position="400"/>
    </location>
</feature>
<keyword evidence="5 8" id="KW-0812">Transmembrane</keyword>
<feature type="transmembrane region" description="Helical" evidence="8">
    <location>
        <begin position="84"/>
        <end position="104"/>
    </location>
</feature>
<dbReference type="Pfam" id="PF07690">
    <property type="entry name" value="MFS_1"/>
    <property type="match status" value="2"/>
</dbReference>
<dbReference type="RefSeq" id="WP_232416510.1">
    <property type="nucleotide sequence ID" value="NZ_CP101990.1"/>
</dbReference>
<feature type="transmembrane region" description="Helical" evidence="8">
    <location>
        <begin position="271"/>
        <end position="296"/>
    </location>
</feature>
<dbReference type="NCBIfam" id="TIGR00711">
    <property type="entry name" value="efflux_EmrB"/>
    <property type="match status" value="1"/>
</dbReference>
<proteinExistence type="inferred from homology"/>
<protein>
    <submittedName>
        <fullName evidence="10">MFS transporter</fullName>
    </submittedName>
</protein>
<dbReference type="InterPro" id="IPR020846">
    <property type="entry name" value="MFS_dom"/>
</dbReference>
<dbReference type="InterPro" id="IPR036259">
    <property type="entry name" value="MFS_trans_sf"/>
</dbReference>
<keyword evidence="3" id="KW-0813">Transport</keyword>
<evidence type="ECO:0000256" key="1">
    <source>
        <dbReference type="ARBA" id="ARBA00004651"/>
    </source>
</evidence>
<evidence type="ECO:0000256" key="6">
    <source>
        <dbReference type="ARBA" id="ARBA00022989"/>
    </source>
</evidence>
<dbReference type="PANTHER" id="PTHR42718:SF9">
    <property type="entry name" value="MAJOR FACILITATOR SUPERFAMILY MULTIDRUG TRANSPORTER MFSC"/>
    <property type="match status" value="1"/>
</dbReference>
<evidence type="ECO:0000256" key="8">
    <source>
        <dbReference type="SAM" id="Phobius"/>
    </source>
</evidence>
<gene>
    <name evidence="10" type="ORF">NP095_07605</name>
</gene>
<keyword evidence="4" id="KW-1003">Cell membrane</keyword>
<comment type="subcellular location">
    <subcellularLocation>
        <location evidence="1">Cell membrane</location>
        <topology evidence="1">Multi-pass membrane protein</topology>
    </subcellularLocation>
</comment>
<feature type="transmembrane region" description="Helical" evidence="8">
    <location>
        <begin position="497"/>
        <end position="514"/>
    </location>
</feature>
<feature type="transmembrane region" description="Helical" evidence="8">
    <location>
        <begin position="421"/>
        <end position="439"/>
    </location>
</feature>